<gene>
    <name evidence="3" type="ORF">FHP91_11375</name>
</gene>
<dbReference type="InterPro" id="IPR046667">
    <property type="entry name" value="DUF6537"/>
</dbReference>
<organism evidence="3 4">
    <name type="scientific">Denitromonas halophila</name>
    <dbReference type="NCBI Taxonomy" id="1629404"/>
    <lineage>
        <taxon>Bacteria</taxon>
        <taxon>Pseudomonadati</taxon>
        <taxon>Pseudomonadota</taxon>
        <taxon>Betaproteobacteria</taxon>
        <taxon>Rhodocyclales</taxon>
        <taxon>Zoogloeaceae</taxon>
        <taxon>Denitromonas</taxon>
    </lineage>
</organism>
<dbReference type="EMBL" id="VMNK01000009">
    <property type="protein sequence ID" value="TVO56038.1"/>
    <property type="molecule type" value="Genomic_DNA"/>
</dbReference>
<evidence type="ECO:0000313" key="3">
    <source>
        <dbReference type="EMBL" id="TVO56038.1"/>
    </source>
</evidence>
<evidence type="ECO:0000259" key="2">
    <source>
        <dbReference type="PROSITE" id="PS51379"/>
    </source>
</evidence>
<dbReference type="PROSITE" id="PS51379">
    <property type="entry name" value="4FE4S_FER_2"/>
    <property type="match status" value="1"/>
</dbReference>
<protein>
    <submittedName>
        <fullName evidence="3">Indolepyruvate ferredoxin oxidoreductase family protein</fullName>
    </submittedName>
</protein>
<keyword evidence="1" id="KW-0560">Oxidoreductase</keyword>
<dbReference type="NCBIfam" id="NF009589">
    <property type="entry name" value="PRK13030.1"/>
    <property type="match status" value="1"/>
</dbReference>
<keyword evidence="3" id="KW-0670">Pyruvate</keyword>
<feature type="domain" description="4Fe-4S ferredoxin-type" evidence="2">
    <location>
        <begin position="648"/>
        <end position="678"/>
    </location>
</feature>
<dbReference type="InterPro" id="IPR002869">
    <property type="entry name" value="Pyrv_flavodox_OxRed_cen"/>
</dbReference>
<comment type="caution">
    <text evidence="3">The sequence shown here is derived from an EMBL/GenBank/DDBJ whole genome shotgun (WGS) entry which is preliminary data.</text>
</comment>
<dbReference type="InterPro" id="IPR051457">
    <property type="entry name" value="2-oxoacid:Fd_oxidoreductase"/>
</dbReference>
<sequence>MRHPKPWVSAPNAPLAFQAEPGAPLARPDYTLSDAFEAEHGVVFLTGIQALVRLPLMQAQLDRSHGLNTAGFISGYRGSPLGGYDIALGKAQKQLDAAGIAFQPAINEELGGTAVLGSQQVETDDQRTVDGVFAIWYGKGPGVDRAGDALKHGNAYGASPHGGVLAVLGDDHGCVSSSMPHQSDLTLKAWHMPVIHPGNVAEYLEFGLYGWALSRFSGNWVGFKAISEVVESGMTVDLDAVRHDFPPPADYPPPAGGLHYRWPDLPSLALEARLVDKLDAVRAFAKHNSIDRWIRTTPNATLGIVTVGKAHFDFLEVLRRLELTLDDLAEAGIRLYKVGLVFPLEPTRIDMLVDGLDEVLVIEEKAPVVEEQIQTLLFNRRGGRTRVIGKHDADGAPLLSALGELRPSRIMPAFARWLAGHRPALDRLSHVCDFTAPEVLSNAGDAVRRLPYFCSGCPHNSSTKVPEGSVAQAGIGCHFMASWMDRQTTGLIQMGGEGADWSAHARFTRRPHVFQNLGDGTYFHSGSLAIRQAIAAHANITYKILYNDAVAMTGGQAHDGVISVERIARQVEAEGVKRLAVVSDEPEKYDGAGALFPPGTTFHHRSEMDAVQRTLRDIEGVTALIYDQTCAAEKRRRRKKHAYPDPDRRIFINPEVCEGCGDCGTQSNCLSVIPLETPLGRKRQIEQSSCNKDFSCVQGFCPSFVSVAGATLKKRVGKLDAATLDHLIHDLPTPHTHLDDAPYDLLITGVGGTGVVTVGALVSMAAHLDGLASSQLDFMGFAQKGGAVLAFIRWAKTPELLNQVRIDTQQADLLLACDLVVGASAEALQTVRHGRTRIIASEHQNPTDRFVRDPDAQLHADALLDKLRFAAGDEAMESVDAYDLALRLLGDAIGANILLLGYAWQRGRVPVSLAALERAIALNGVAVDTNRMAFHLGRLAAEKPDAVLELAEEPAHKTLTLDALIAHRVAHLTAYQDAAYADRYTALVDQVRRAETALVGTDAPLRLTEAVAFGYAKLLAYKDEYEVARLYTDGRFMDALRDTFEGDLKLSFHMAPPLLAKVDTAGRLIKRDFGPWLMRAMAWLARGKRLRGGLFDLFGRTAERRMERELTHTYAELIDALLKRLTAENLDKAIALAELPRQLRGFGHVKHANLQAIATREAPLTKALGVPAIFAEALKKLPHTTGTAAFKGIPVVAGK</sequence>
<dbReference type="Pfam" id="PF01558">
    <property type="entry name" value="POR"/>
    <property type="match status" value="1"/>
</dbReference>
<dbReference type="CDD" id="cd07034">
    <property type="entry name" value="TPP_PYR_PFOR_IOR-alpha_like"/>
    <property type="match status" value="1"/>
</dbReference>
<keyword evidence="4" id="KW-1185">Reference proteome</keyword>
<proteinExistence type="predicted"/>
<dbReference type="InterPro" id="IPR002880">
    <property type="entry name" value="Pyrv_Fd/Flavodoxin_OxRdtase_N"/>
</dbReference>
<dbReference type="PANTHER" id="PTHR48084">
    <property type="entry name" value="2-OXOGLUTARATE OXIDOREDUCTASE SUBUNIT KORB-RELATED"/>
    <property type="match status" value="1"/>
</dbReference>
<name>A0A557QT15_9RHOO</name>
<evidence type="ECO:0000256" key="1">
    <source>
        <dbReference type="ARBA" id="ARBA00023002"/>
    </source>
</evidence>
<dbReference type="SUPFAM" id="SSF52518">
    <property type="entry name" value="Thiamin diphosphate-binding fold (THDP-binding)"/>
    <property type="match status" value="2"/>
</dbReference>
<dbReference type="RefSeq" id="WP_144309720.1">
    <property type="nucleotide sequence ID" value="NZ_VMNK01000009.1"/>
</dbReference>
<dbReference type="PANTHER" id="PTHR48084:SF3">
    <property type="entry name" value="SUBUNIT OF PYRUVATE:FLAVODOXIN OXIDOREDUCTASE"/>
    <property type="match status" value="1"/>
</dbReference>
<reference evidence="3 4" key="1">
    <citation type="submission" date="2019-07" db="EMBL/GenBank/DDBJ databases">
        <title>The pathways for chlorine oxyanion respiration interact through the shared metabolite chlorate.</title>
        <authorList>
            <person name="Barnum T.P."/>
            <person name="Cheng Y."/>
            <person name="Hill K.A."/>
            <person name="Lucas L.N."/>
            <person name="Carlson H.K."/>
            <person name="Coates J.D."/>
        </authorList>
    </citation>
    <scope>NUCLEOTIDE SEQUENCE [LARGE SCALE GENOMIC DNA]</scope>
    <source>
        <strain evidence="3 4">SFB-3</strain>
    </source>
</reference>
<accession>A0A557QT15</accession>
<dbReference type="InterPro" id="IPR019752">
    <property type="entry name" value="Pyrv/ketoisovalerate_OxRed_cat"/>
</dbReference>
<dbReference type="AlphaFoldDB" id="A0A557QT15"/>
<dbReference type="InterPro" id="IPR029061">
    <property type="entry name" value="THDP-binding"/>
</dbReference>
<dbReference type="Pfam" id="PF20169">
    <property type="entry name" value="DUF6537"/>
    <property type="match status" value="1"/>
</dbReference>
<dbReference type="OrthoDB" id="9803617at2"/>
<dbReference type="NCBIfam" id="NF009588">
    <property type="entry name" value="PRK13029.1"/>
    <property type="match status" value="1"/>
</dbReference>
<dbReference type="InterPro" id="IPR017896">
    <property type="entry name" value="4Fe4S_Fe-S-bd"/>
</dbReference>
<dbReference type="Proteomes" id="UP000319502">
    <property type="component" value="Unassembled WGS sequence"/>
</dbReference>
<dbReference type="SUPFAM" id="SSF53323">
    <property type="entry name" value="Pyruvate-ferredoxin oxidoreductase, PFOR, domain III"/>
    <property type="match status" value="1"/>
</dbReference>
<dbReference type="Gene3D" id="3.40.50.970">
    <property type="match status" value="1"/>
</dbReference>
<dbReference type="Gene3D" id="3.40.920.10">
    <property type="entry name" value="Pyruvate-ferredoxin oxidoreductase, PFOR, domain III"/>
    <property type="match status" value="1"/>
</dbReference>
<dbReference type="GO" id="GO:0016903">
    <property type="term" value="F:oxidoreductase activity, acting on the aldehyde or oxo group of donors"/>
    <property type="evidence" value="ECO:0007669"/>
    <property type="project" value="InterPro"/>
</dbReference>
<evidence type="ECO:0000313" key="4">
    <source>
        <dbReference type="Proteomes" id="UP000319502"/>
    </source>
</evidence>